<dbReference type="GO" id="GO:0009055">
    <property type="term" value="F:electron transfer activity"/>
    <property type="evidence" value="ECO:0007669"/>
    <property type="project" value="InterPro"/>
</dbReference>
<dbReference type="Proteomes" id="UP001179952">
    <property type="component" value="Unassembled WGS sequence"/>
</dbReference>
<feature type="signal peptide" evidence="2">
    <location>
        <begin position="1"/>
        <end position="23"/>
    </location>
</feature>
<evidence type="ECO:0000313" key="5">
    <source>
        <dbReference type="Proteomes" id="UP001179952"/>
    </source>
</evidence>
<dbReference type="EMBL" id="JAUJYN010000011">
    <property type="protein sequence ID" value="KAK1260309.1"/>
    <property type="molecule type" value="Genomic_DNA"/>
</dbReference>
<keyword evidence="1" id="KW-1133">Transmembrane helix</keyword>
<feature type="transmembrane region" description="Helical" evidence="1">
    <location>
        <begin position="93"/>
        <end position="113"/>
    </location>
</feature>
<keyword evidence="1" id="KW-0812">Transmembrane</keyword>
<sequence>MAKALIWSVVVVVLMAFAASVLEATTHVVGGSTGWMTPSDSKTYTNWAASQSFRVGDSLLTATIYDGGGRGTHLRSFSFHRRWTELGVVSSSWVWSGGSLIGCIGCCGSSLVLGGHM</sequence>
<comment type="caution">
    <text evidence="4">The sequence shown here is derived from an EMBL/GenBank/DDBJ whole genome shotgun (WGS) entry which is preliminary data.</text>
</comment>
<feature type="domain" description="Phytocyanin" evidence="3">
    <location>
        <begin position="25"/>
        <end position="117"/>
    </location>
</feature>
<dbReference type="Pfam" id="PF02298">
    <property type="entry name" value="Cu_bind_like"/>
    <property type="match status" value="1"/>
</dbReference>
<reference evidence="4" key="1">
    <citation type="journal article" date="2023" name="Nat. Commun.">
        <title>Diploid and tetraploid genomes of Acorus and the evolution of monocots.</title>
        <authorList>
            <person name="Ma L."/>
            <person name="Liu K.W."/>
            <person name="Li Z."/>
            <person name="Hsiao Y.Y."/>
            <person name="Qi Y."/>
            <person name="Fu T."/>
            <person name="Tang G.D."/>
            <person name="Zhang D."/>
            <person name="Sun W.H."/>
            <person name="Liu D.K."/>
            <person name="Li Y."/>
            <person name="Chen G.Z."/>
            <person name="Liu X.D."/>
            <person name="Liao X.Y."/>
            <person name="Jiang Y.T."/>
            <person name="Yu X."/>
            <person name="Hao Y."/>
            <person name="Huang J."/>
            <person name="Zhao X.W."/>
            <person name="Ke S."/>
            <person name="Chen Y.Y."/>
            <person name="Wu W.L."/>
            <person name="Hsu J.L."/>
            <person name="Lin Y.F."/>
            <person name="Huang M.D."/>
            <person name="Li C.Y."/>
            <person name="Huang L."/>
            <person name="Wang Z.W."/>
            <person name="Zhao X."/>
            <person name="Zhong W.Y."/>
            <person name="Peng D.H."/>
            <person name="Ahmad S."/>
            <person name="Lan S."/>
            <person name="Zhang J.S."/>
            <person name="Tsai W.C."/>
            <person name="Van de Peer Y."/>
            <person name="Liu Z.J."/>
        </authorList>
    </citation>
    <scope>NUCLEOTIDE SEQUENCE</scope>
    <source>
        <strain evidence="4">SCP</strain>
    </source>
</reference>
<keyword evidence="5" id="KW-1185">Reference proteome</keyword>
<organism evidence="4 5">
    <name type="scientific">Acorus gramineus</name>
    <name type="common">Dwarf sweet flag</name>
    <dbReference type="NCBI Taxonomy" id="55184"/>
    <lineage>
        <taxon>Eukaryota</taxon>
        <taxon>Viridiplantae</taxon>
        <taxon>Streptophyta</taxon>
        <taxon>Embryophyta</taxon>
        <taxon>Tracheophyta</taxon>
        <taxon>Spermatophyta</taxon>
        <taxon>Magnoliopsida</taxon>
        <taxon>Liliopsida</taxon>
        <taxon>Acoraceae</taxon>
        <taxon>Acorus</taxon>
    </lineage>
</organism>
<keyword evidence="1" id="KW-0472">Membrane</keyword>
<dbReference type="SUPFAM" id="SSF49503">
    <property type="entry name" value="Cupredoxins"/>
    <property type="match status" value="1"/>
</dbReference>
<protein>
    <recommendedName>
        <fullName evidence="3">Phytocyanin domain-containing protein</fullName>
    </recommendedName>
</protein>
<dbReference type="InterPro" id="IPR008972">
    <property type="entry name" value="Cupredoxin"/>
</dbReference>
<name>A0AAV9A7Z2_ACOGR</name>
<evidence type="ECO:0000313" key="4">
    <source>
        <dbReference type="EMBL" id="KAK1260309.1"/>
    </source>
</evidence>
<evidence type="ECO:0000256" key="1">
    <source>
        <dbReference type="SAM" id="Phobius"/>
    </source>
</evidence>
<dbReference type="PROSITE" id="PS51485">
    <property type="entry name" value="PHYTOCYANIN"/>
    <property type="match status" value="1"/>
</dbReference>
<dbReference type="AlphaFoldDB" id="A0AAV9A7Z2"/>
<evidence type="ECO:0000256" key="2">
    <source>
        <dbReference type="SAM" id="SignalP"/>
    </source>
</evidence>
<evidence type="ECO:0000259" key="3">
    <source>
        <dbReference type="PROSITE" id="PS51485"/>
    </source>
</evidence>
<dbReference type="Gene3D" id="2.60.40.420">
    <property type="entry name" value="Cupredoxins - blue copper proteins"/>
    <property type="match status" value="1"/>
</dbReference>
<accession>A0AAV9A7Z2</accession>
<proteinExistence type="predicted"/>
<dbReference type="InterPro" id="IPR003245">
    <property type="entry name" value="Phytocyanin_dom"/>
</dbReference>
<feature type="chain" id="PRO_5043900114" description="Phytocyanin domain-containing protein" evidence="2">
    <location>
        <begin position="24"/>
        <end position="117"/>
    </location>
</feature>
<keyword evidence="2" id="KW-0732">Signal</keyword>
<gene>
    <name evidence="4" type="ORF">QJS04_geneDACA023036</name>
</gene>
<reference evidence="4" key="2">
    <citation type="submission" date="2023-06" db="EMBL/GenBank/DDBJ databases">
        <authorList>
            <person name="Ma L."/>
            <person name="Liu K.-W."/>
            <person name="Li Z."/>
            <person name="Hsiao Y.-Y."/>
            <person name="Qi Y."/>
            <person name="Fu T."/>
            <person name="Tang G."/>
            <person name="Zhang D."/>
            <person name="Sun W.-H."/>
            <person name="Liu D.-K."/>
            <person name="Li Y."/>
            <person name="Chen G.-Z."/>
            <person name="Liu X.-D."/>
            <person name="Liao X.-Y."/>
            <person name="Jiang Y.-T."/>
            <person name="Yu X."/>
            <person name="Hao Y."/>
            <person name="Huang J."/>
            <person name="Zhao X.-W."/>
            <person name="Ke S."/>
            <person name="Chen Y.-Y."/>
            <person name="Wu W.-L."/>
            <person name="Hsu J.-L."/>
            <person name="Lin Y.-F."/>
            <person name="Huang M.-D."/>
            <person name="Li C.-Y."/>
            <person name="Huang L."/>
            <person name="Wang Z.-W."/>
            <person name="Zhao X."/>
            <person name="Zhong W.-Y."/>
            <person name="Peng D.-H."/>
            <person name="Ahmad S."/>
            <person name="Lan S."/>
            <person name="Zhang J.-S."/>
            <person name="Tsai W.-C."/>
            <person name="Van De Peer Y."/>
            <person name="Liu Z.-J."/>
        </authorList>
    </citation>
    <scope>NUCLEOTIDE SEQUENCE</scope>
    <source>
        <strain evidence="4">SCP</strain>
        <tissue evidence="4">Leaves</tissue>
    </source>
</reference>